<keyword evidence="1" id="KW-1133">Transmembrane helix</keyword>
<keyword evidence="1" id="KW-0472">Membrane</keyword>
<feature type="transmembrane region" description="Helical" evidence="1">
    <location>
        <begin position="38"/>
        <end position="60"/>
    </location>
</feature>
<comment type="caution">
    <text evidence="2">The sequence shown here is derived from an EMBL/GenBank/DDBJ whole genome shotgun (WGS) entry which is preliminary data.</text>
</comment>
<accession>A0A8J3UPS2</accession>
<dbReference type="Pfam" id="PF12730">
    <property type="entry name" value="ABC2_membrane_4"/>
    <property type="match status" value="1"/>
</dbReference>
<reference evidence="2" key="1">
    <citation type="submission" date="2021-01" db="EMBL/GenBank/DDBJ databases">
        <title>Whole genome shotgun sequence of Planotetraspora silvatica NBRC 100141.</title>
        <authorList>
            <person name="Komaki H."/>
            <person name="Tamura T."/>
        </authorList>
    </citation>
    <scope>NUCLEOTIDE SEQUENCE</scope>
    <source>
        <strain evidence="2">NBRC 100141</strain>
    </source>
</reference>
<name>A0A8J3UPS2_9ACTN</name>
<dbReference type="EMBL" id="BOOQ01000038">
    <property type="protein sequence ID" value="GII49103.1"/>
    <property type="molecule type" value="Genomic_DNA"/>
</dbReference>
<evidence type="ECO:0000256" key="1">
    <source>
        <dbReference type="SAM" id="Phobius"/>
    </source>
</evidence>
<dbReference type="PANTHER" id="PTHR37305">
    <property type="entry name" value="INTEGRAL MEMBRANE PROTEIN-RELATED"/>
    <property type="match status" value="1"/>
</dbReference>
<proteinExistence type="predicted"/>
<keyword evidence="3" id="KW-1185">Reference proteome</keyword>
<gene>
    <name evidence="2" type="ORF">Psi02_55270</name>
</gene>
<evidence type="ECO:0000313" key="2">
    <source>
        <dbReference type="EMBL" id="GII49103.1"/>
    </source>
</evidence>
<evidence type="ECO:0000313" key="3">
    <source>
        <dbReference type="Proteomes" id="UP000644610"/>
    </source>
</evidence>
<keyword evidence="1" id="KW-0812">Transmembrane</keyword>
<feature type="transmembrane region" description="Helical" evidence="1">
    <location>
        <begin position="245"/>
        <end position="266"/>
    </location>
</feature>
<feature type="transmembrane region" description="Helical" evidence="1">
    <location>
        <begin position="192"/>
        <end position="212"/>
    </location>
</feature>
<dbReference type="AlphaFoldDB" id="A0A8J3UPS2"/>
<feature type="transmembrane region" description="Helical" evidence="1">
    <location>
        <begin position="163"/>
        <end position="185"/>
    </location>
</feature>
<feature type="transmembrane region" description="Helical" evidence="1">
    <location>
        <begin position="80"/>
        <end position="98"/>
    </location>
</feature>
<organism evidence="2 3">
    <name type="scientific">Planotetraspora silvatica</name>
    <dbReference type="NCBI Taxonomy" id="234614"/>
    <lineage>
        <taxon>Bacteria</taxon>
        <taxon>Bacillati</taxon>
        <taxon>Actinomycetota</taxon>
        <taxon>Actinomycetes</taxon>
        <taxon>Streptosporangiales</taxon>
        <taxon>Streptosporangiaceae</taxon>
        <taxon>Planotetraspora</taxon>
    </lineage>
</organism>
<dbReference type="PANTHER" id="PTHR37305:SF1">
    <property type="entry name" value="MEMBRANE PROTEIN"/>
    <property type="match status" value="1"/>
</dbReference>
<feature type="transmembrane region" description="Helical" evidence="1">
    <location>
        <begin position="119"/>
        <end position="143"/>
    </location>
</feature>
<sequence length="271" mass="28303">MTGPASVAVVPARGAANRGFARILLSEWTKLRTVRSTMWALITTAVLMIGAAAAIGMAALGAEENDANPSFNVIELSFQGAVLAQLSLATLGALAITGEYRTGMIRTSLAAVPWRLRLLLAKALVFGGVAFVVSMISAFGAFFVTQAILSARYDAATLVDPHAFRVVFGAGLYLVATGLLGLGVGTLIRHSAAAITATVAILFVLPPMIGILPSSWGRTVTKYFPPNAGSQIAVVVPDPGMLGPWGGFAVYCLWIAAVFLAATYLLRHRDA</sequence>
<dbReference type="RefSeq" id="WP_275415264.1">
    <property type="nucleotide sequence ID" value="NZ_BAAAKY010000051.1"/>
</dbReference>
<protein>
    <submittedName>
        <fullName evidence="2">ABC transporter permease</fullName>
    </submittedName>
</protein>
<dbReference type="Proteomes" id="UP000644610">
    <property type="component" value="Unassembled WGS sequence"/>
</dbReference>